<evidence type="ECO:0000313" key="2">
    <source>
        <dbReference type="EMBL" id="PPE75431.1"/>
    </source>
</evidence>
<dbReference type="InterPro" id="IPR050982">
    <property type="entry name" value="Auxin_biosynth/cation_transpt"/>
</dbReference>
<dbReference type="GO" id="GO:0050660">
    <property type="term" value="F:flavin adenine dinucleotide binding"/>
    <property type="evidence" value="ECO:0007669"/>
    <property type="project" value="TreeGrafter"/>
</dbReference>
<organism evidence="2 3">
    <name type="scientific">Solimonas fluminis</name>
    <dbReference type="NCBI Taxonomy" id="2086571"/>
    <lineage>
        <taxon>Bacteria</taxon>
        <taxon>Pseudomonadati</taxon>
        <taxon>Pseudomonadota</taxon>
        <taxon>Gammaproteobacteria</taxon>
        <taxon>Nevskiales</taxon>
        <taxon>Nevskiaceae</taxon>
        <taxon>Solimonas</taxon>
    </lineage>
</organism>
<dbReference type="Gene3D" id="3.50.50.60">
    <property type="entry name" value="FAD/NAD(P)-binding domain"/>
    <property type="match status" value="2"/>
</dbReference>
<keyword evidence="1" id="KW-0560">Oxidoreductase</keyword>
<sequence>MNPQISNAPEARRVAVAIVGGGQAGLSMSWHLKQAGIEHVVFERDRCFSEWRKARWDSFCLVTPNWQCRLPGHPYAGPDPRGFMLREEIVEYLDAYVARFNPPLLEGVEVTQLQRGADGRFLLSTSAGAWIADQVVLANGVYQKPVIPREAERLPPDILQLHSSSYRNPQSLPPGAALVVGSGQSGCQIAEDIHLAGRQAHLCVGRAPRSPRVYRGREVTDWLTESGYYDIPYENHPQKATVREKTNHYLTGRDGGREIDLRQRALEGMRLHGSFRGVAAGQLHFAPDLRQNLDEADRSYNNIRTLVDQYIAQAGIDAPQEPAYQPPWEPTEEITTLDYAAAGITSIVWAIGFTPDYGWVDLPVFNGRGHPVQRRGITQVPGAYFLGLSWQNTWGSGRLADVGKDAEYLLGSIRRLAGMPVAAAA</sequence>
<protein>
    <submittedName>
        <fullName evidence="2">MSMEG_0569 family flavin-dependent oxidoreductase</fullName>
    </submittedName>
</protein>
<dbReference type="RefSeq" id="WP_104228397.1">
    <property type="nucleotide sequence ID" value="NZ_PSNW01000001.1"/>
</dbReference>
<dbReference type="NCBIfam" id="TIGR04046">
    <property type="entry name" value="MSMEG_0569_nitr"/>
    <property type="match status" value="1"/>
</dbReference>
<dbReference type="SUPFAM" id="SSF51905">
    <property type="entry name" value="FAD/NAD(P)-binding domain"/>
    <property type="match status" value="1"/>
</dbReference>
<dbReference type="InterPro" id="IPR024000">
    <property type="entry name" value="CHP04046_FMN-dependent"/>
</dbReference>
<evidence type="ECO:0000313" key="3">
    <source>
        <dbReference type="Proteomes" id="UP000238220"/>
    </source>
</evidence>
<name>A0A2S5TKE7_9GAMM</name>
<dbReference type="OrthoDB" id="9773233at2"/>
<dbReference type="Pfam" id="PF13738">
    <property type="entry name" value="Pyr_redox_3"/>
    <property type="match status" value="1"/>
</dbReference>
<comment type="caution">
    <text evidence="2">The sequence shown here is derived from an EMBL/GenBank/DDBJ whole genome shotgun (WGS) entry which is preliminary data.</text>
</comment>
<dbReference type="PANTHER" id="PTHR43539:SF78">
    <property type="entry name" value="FLAVIN-CONTAINING MONOOXYGENASE"/>
    <property type="match status" value="1"/>
</dbReference>
<dbReference type="EMBL" id="PSNW01000001">
    <property type="protein sequence ID" value="PPE75431.1"/>
    <property type="molecule type" value="Genomic_DNA"/>
</dbReference>
<dbReference type="PANTHER" id="PTHR43539">
    <property type="entry name" value="FLAVIN-BINDING MONOOXYGENASE-LIKE PROTEIN (AFU_ORTHOLOGUE AFUA_4G09220)"/>
    <property type="match status" value="1"/>
</dbReference>
<dbReference type="GO" id="GO:0004497">
    <property type="term" value="F:monooxygenase activity"/>
    <property type="evidence" value="ECO:0007669"/>
    <property type="project" value="TreeGrafter"/>
</dbReference>
<dbReference type="Proteomes" id="UP000238220">
    <property type="component" value="Unassembled WGS sequence"/>
</dbReference>
<evidence type="ECO:0000256" key="1">
    <source>
        <dbReference type="ARBA" id="ARBA00023002"/>
    </source>
</evidence>
<dbReference type="AlphaFoldDB" id="A0A2S5TKE7"/>
<dbReference type="InterPro" id="IPR036188">
    <property type="entry name" value="FAD/NAD-bd_sf"/>
</dbReference>
<keyword evidence="3" id="KW-1185">Reference proteome</keyword>
<gene>
    <name evidence="2" type="ORF">C3942_00620</name>
</gene>
<accession>A0A2S5TKE7</accession>
<reference evidence="2 3" key="1">
    <citation type="submission" date="2018-02" db="EMBL/GenBank/DDBJ databases">
        <title>Genome sequencing of Solimonas sp. HR-BB.</title>
        <authorList>
            <person name="Lee Y."/>
            <person name="Jeon C.O."/>
        </authorList>
    </citation>
    <scope>NUCLEOTIDE SEQUENCE [LARGE SCALE GENOMIC DNA]</scope>
    <source>
        <strain evidence="2 3">HR-BB</strain>
    </source>
</reference>
<proteinExistence type="predicted"/>